<evidence type="ECO:0000313" key="2">
    <source>
        <dbReference type="EMBL" id="RVX41930.1"/>
    </source>
</evidence>
<dbReference type="OrthoDB" id="9894281at2"/>
<evidence type="ECO:0000256" key="1">
    <source>
        <dbReference type="SAM" id="Phobius"/>
    </source>
</evidence>
<protein>
    <submittedName>
        <fullName evidence="2">Uncharacterized protein</fullName>
    </submittedName>
</protein>
<dbReference type="AlphaFoldDB" id="A0A438M882"/>
<sequence length="102" mass="10969">MSDQTWTFGVVFGWTGPVTPLYLLRKHGTLEQVDSGDHAWTVPVTGDPGPGTADERAGRAEWIAQEALVALLGRVAGTDESDDPARYFAHRSTTRVAGDGDE</sequence>
<organism evidence="2 3">
    <name type="scientific">Nonomuraea polychroma</name>
    <dbReference type="NCBI Taxonomy" id="46176"/>
    <lineage>
        <taxon>Bacteria</taxon>
        <taxon>Bacillati</taxon>
        <taxon>Actinomycetota</taxon>
        <taxon>Actinomycetes</taxon>
        <taxon>Streptosporangiales</taxon>
        <taxon>Streptosporangiaceae</taxon>
        <taxon>Nonomuraea</taxon>
    </lineage>
</organism>
<dbReference type="Proteomes" id="UP000284824">
    <property type="component" value="Unassembled WGS sequence"/>
</dbReference>
<accession>A0A438M882</accession>
<keyword evidence="1" id="KW-0812">Transmembrane</keyword>
<comment type="caution">
    <text evidence="2">The sequence shown here is derived from an EMBL/GenBank/DDBJ whole genome shotgun (WGS) entry which is preliminary data.</text>
</comment>
<keyword evidence="3" id="KW-1185">Reference proteome</keyword>
<gene>
    <name evidence="2" type="ORF">EDD27_4536</name>
</gene>
<keyword evidence="1" id="KW-0472">Membrane</keyword>
<dbReference type="RefSeq" id="WP_127934097.1">
    <property type="nucleotide sequence ID" value="NZ_SAUN01000001.1"/>
</dbReference>
<dbReference type="EMBL" id="SAUN01000001">
    <property type="protein sequence ID" value="RVX41930.1"/>
    <property type="molecule type" value="Genomic_DNA"/>
</dbReference>
<keyword evidence="1" id="KW-1133">Transmembrane helix</keyword>
<proteinExistence type="predicted"/>
<name>A0A438M882_9ACTN</name>
<reference evidence="2 3" key="1">
    <citation type="submission" date="2019-01" db="EMBL/GenBank/DDBJ databases">
        <title>Sequencing the genomes of 1000 actinobacteria strains.</title>
        <authorList>
            <person name="Klenk H.-P."/>
        </authorList>
    </citation>
    <scope>NUCLEOTIDE SEQUENCE [LARGE SCALE GENOMIC DNA]</scope>
    <source>
        <strain evidence="2 3">DSM 43925</strain>
    </source>
</reference>
<feature type="transmembrane region" description="Helical" evidence="1">
    <location>
        <begin position="6"/>
        <end position="24"/>
    </location>
</feature>
<evidence type="ECO:0000313" key="3">
    <source>
        <dbReference type="Proteomes" id="UP000284824"/>
    </source>
</evidence>